<gene>
    <name evidence="3" type="ORF">B4U79_15099</name>
</gene>
<dbReference type="InterPro" id="IPR019380">
    <property type="entry name" value="Casein_kinase_sb_PP28"/>
</dbReference>
<feature type="compositionally biased region" description="Basic residues" evidence="1">
    <location>
        <begin position="1"/>
        <end position="11"/>
    </location>
</feature>
<feature type="compositionally biased region" description="Basic and acidic residues" evidence="1">
    <location>
        <begin position="21"/>
        <end position="40"/>
    </location>
</feature>
<name>A0A3S4QSS7_9ACAR</name>
<dbReference type="EMBL" id="NCKU01003545">
    <property type="protein sequence ID" value="RWS07328.1"/>
    <property type="molecule type" value="Genomic_DNA"/>
</dbReference>
<dbReference type="OrthoDB" id="21120at2759"/>
<evidence type="ECO:0000256" key="1">
    <source>
        <dbReference type="SAM" id="MobiDB-lite"/>
    </source>
</evidence>
<feature type="domain" description="Casein kinase substrate phosphoprotein PP28" evidence="2">
    <location>
        <begin position="84"/>
        <end position="162"/>
    </location>
</feature>
<dbReference type="Pfam" id="PF10252">
    <property type="entry name" value="PP28"/>
    <property type="match status" value="1"/>
</dbReference>
<evidence type="ECO:0000313" key="3">
    <source>
        <dbReference type="EMBL" id="RWS07328.1"/>
    </source>
</evidence>
<protein>
    <submittedName>
        <fullName evidence="3">28 kDa heat-and acid-stable phosphoprotein-like protein</fullName>
    </submittedName>
</protein>
<comment type="caution">
    <text evidence="3">The sequence shown here is derived from an EMBL/GenBank/DDBJ whole genome shotgun (WGS) entry which is preliminary data.</text>
</comment>
<evidence type="ECO:0000313" key="4">
    <source>
        <dbReference type="Proteomes" id="UP000285301"/>
    </source>
</evidence>
<dbReference type="PANTHER" id="PTHR22055">
    <property type="entry name" value="28 KDA HEAT- AND ACID-STABLE PHOSPHOPROTEIN PDGF-ASSOCIATED PROTEIN"/>
    <property type="match status" value="1"/>
</dbReference>
<proteinExistence type="predicted"/>
<accession>A0A3S4QSS7</accession>
<sequence length="200" mass="22715">MGKGRNHKGGRKMFTNFEEMEANREKEEKAKAWRERRGEVEESSEEEEEKQSSTESSAESSENSEDESDTKPKAGVHTLIEVNNPNRVVKKANKRVDLNVDSTKVELSRREREELNKQRAKEHYAKLTAEGKTEQARADLARLAIIRQQREEAMRKKEEEKRLREEKKAVAAAGKFAAVKSVSAAVTEGSSGSKVKTKRK</sequence>
<organism evidence="3 4">
    <name type="scientific">Dinothrombium tinctorium</name>
    <dbReference type="NCBI Taxonomy" id="1965070"/>
    <lineage>
        <taxon>Eukaryota</taxon>
        <taxon>Metazoa</taxon>
        <taxon>Ecdysozoa</taxon>
        <taxon>Arthropoda</taxon>
        <taxon>Chelicerata</taxon>
        <taxon>Arachnida</taxon>
        <taxon>Acari</taxon>
        <taxon>Acariformes</taxon>
        <taxon>Trombidiformes</taxon>
        <taxon>Prostigmata</taxon>
        <taxon>Anystina</taxon>
        <taxon>Parasitengona</taxon>
        <taxon>Trombidioidea</taxon>
        <taxon>Trombidiidae</taxon>
        <taxon>Dinothrombium</taxon>
    </lineage>
</organism>
<dbReference type="Proteomes" id="UP000285301">
    <property type="component" value="Unassembled WGS sequence"/>
</dbReference>
<keyword evidence="4" id="KW-1185">Reference proteome</keyword>
<feature type="region of interest" description="Disordered" evidence="1">
    <location>
        <begin position="104"/>
        <end position="135"/>
    </location>
</feature>
<dbReference type="STRING" id="1965070.A0A3S4QSS7"/>
<dbReference type="AlphaFoldDB" id="A0A3S4QSS7"/>
<evidence type="ECO:0000259" key="2">
    <source>
        <dbReference type="Pfam" id="PF10252"/>
    </source>
</evidence>
<reference evidence="3 4" key="1">
    <citation type="journal article" date="2018" name="Gigascience">
        <title>Genomes of trombidid mites reveal novel predicted allergens and laterally-transferred genes associated with secondary metabolism.</title>
        <authorList>
            <person name="Dong X."/>
            <person name="Chaisiri K."/>
            <person name="Xia D."/>
            <person name="Armstrong S.D."/>
            <person name="Fang Y."/>
            <person name="Donnelly M.J."/>
            <person name="Kadowaki T."/>
            <person name="McGarry J.W."/>
            <person name="Darby A.C."/>
            <person name="Makepeace B.L."/>
        </authorList>
    </citation>
    <scope>NUCLEOTIDE SEQUENCE [LARGE SCALE GENOMIC DNA]</scope>
    <source>
        <strain evidence="3">UoL-WK</strain>
    </source>
</reference>
<feature type="region of interest" description="Disordered" evidence="1">
    <location>
        <begin position="1"/>
        <end position="85"/>
    </location>
</feature>
<dbReference type="InterPro" id="IPR039876">
    <property type="entry name" value="HAP28"/>
</dbReference>